<dbReference type="SUPFAM" id="SSF51905">
    <property type="entry name" value="FAD/NAD(P)-binding domain"/>
    <property type="match status" value="1"/>
</dbReference>
<dbReference type="PANTHER" id="PTHR10668:SF105">
    <property type="entry name" value="DEHYDROGENASE-RELATED"/>
    <property type="match status" value="1"/>
</dbReference>
<dbReference type="GO" id="GO:0016491">
    <property type="term" value="F:oxidoreductase activity"/>
    <property type="evidence" value="ECO:0007669"/>
    <property type="project" value="InterPro"/>
</dbReference>
<dbReference type="PRINTS" id="PR00411">
    <property type="entry name" value="PNDRDTASEI"/>
</dbReference>
<comment type="caution">
    <text evidence="1">The sequence shown here is derived from an EMBL/GenBank/DDBJ whole genome shotgun (WGS) entry which is preliminary data.</text>
</comment>
<dbReference type="AlphaFoldDB" id="A0A4S8N214"/>
<protein>
    <submittedName>
        <fullName evidence="1">NAD(P)/FAD-dependent oxidoreductase</fullName>
    </submittedName>
</protein>
<dbReference type="InterPro" id="IPR036188">
    <property type="entry name" value="FAD/NAD-bd_sf"/>
</dbReference>
<dbReference type="EMBL" id="STGW01000023">
    <property type="protein sequence ID" value="THV08854.1"/>
    <property type="molecule type" value="Genomic_DNA"/>
</dbReference>
<evidence type="ECO:0000313" key="1">
    <source>
        <dbReference type="EMBL" id="THV08854.1"/>
    </source>
</evidence>
<dbReference type="Proteomes" id="UP000307087">
    <property type="component" value="Unassembled WGS sequence"/>
</dbReference>
<gene>
    <name evidence="1" type="ORF">E9934_18695</name>
</gene>
<accession>A0A4S8N214</accession>
<evidence type="ECO:0000313" key="2">
    <source>
        <dbReference type="Proteomes" id="UP000307087"/>
    </source>
</evidence>
<dbReference type="Gene3D" id="3.50.50.60">
    <property type="entry name" value="FAD/NAD(P)-binding domain"/>
    <property type="match status" value="1"/>
</dbReference>
<sequence length="470" mass="48792">MADVIVVGSGPNGLSAALTLARAGADVTVLEAQDEIGGGTRTVQPFGDGILVDHCAAIHPMAHQSPALAGLDAHGLRWAWPEIDAAHPLDDGPAALLRRSVDATAAGLGRDGARWRLMFGAPSRAYDRLAGDILGPVVHLPRHPLLMARFGAPTVLPATLLSRVFRTDAARALFLGTTAHAMRPLTEVVSSAIGVGILTAGHHDGWAVAVGGTQAITAAMAAALVDLGGKIETGVEVTALSQLPRTDAVLLNLAPGAALRLYGDQLPAGTRRAYRRHRPGPAAFKVDLAVESGVPWSDTAVGRAGTVHLSGGPEEIVANERAVARGRLPERPFVLVGQQHVADPTRSRGDVHPIYAYAHVPAGYDGDATDAVIAQIERFAPGLRERIVDQHVTTPAQFTAQNANYVGGDILTGAKSPGALLLGPRPGRNPYRTGVRGVYLCSAAAPPGPGAHGMVGYRAAQLAIRDLHLA</sequence>
<name>A0A4S8N214_9ACTN</name>
<keyword evidence="2" id="KW-1185">Reference proteome</keyword>
<dbReference type="PANTHER" id="PTHR10668">
    <property type="entry name" value="PHYTOENE DEHYDROGENASE"/>
    <property type="match status" value="1"/>
</dbReference>
<dbReference type="OrthoDB" id="833207at2"/>
<dbReference type="RefSeq" id="WP_136564419.1">
    <property type="nucleotide sequence ID" value="NZ_BAABLS010000005.1"/>
</dbReference>
<organism evidence="1 2">
    <name type="scientific">Nocardioides caeni</name>
    <dbReference type="NCBI Taxonomy" id="574700"/>
    <lineage>
        <taxon>Bacteria</taxon>
        <taxon>Bacillati</taxon>
        <taxon>Actinomycetota</taxon>
        <taxon>Actinomycetes</taxon>
        <taxon>Propionibacteriales</taxon>
        <taxon>Nocardioidaceae</taxon>
        <taxon>Nocardioides</taxon>
    </lineage>
</organism>
<proteinExistence type="predicted"/>
<reference evidence="1 2" key="1">
    <citation type="journal article" date="2009" name="Int. J. Syst. Evol. Microbiol.">
        <title>Nocardioides caeni sp. nov., isolated from wastewater.</title>
        <authorList>
            <person name="Yoon J.H."/>
            <person name="Kang S.J."/>
            <person name="Park S."/>
            <person name="Kim W."/>
            <person name="Oh T.K."/>
        </authorList>
    </citation>
    <scope>NUCLEOTIDE SEQUENCE [LARGE SCALE GENOMIC DNA]</scope>
    <source>
        <strain evidence="1 2">DSM 23134</strain>
    </source>
</reference>
<dbReference type="Pfam" id="PF13450">
    <property type="entry name" value="NAD_binding_8"/>
    <property type="match status" value="1"/>
</dbReference>